<dbReference type="InterPro" id="IPR000627">
    <property type="entry name" value="Intradiol_dOase_C"/>
</dbReference>
<dbReference type="KEGG" id="sphj:BSL82_04300"/>
<keyword evidence="5" id="KW-0560">Oxidoreductase</keyword>
<dbReference type="PANTHER" id="PTHR33711:SF7">
    <property type="entry name" value="INTRADIOL RING-CLEAVAGE DIOXYGENASES DOMAIN-CONTAINING PROTEIN-RELATED"/>
    <property type="match status" value="1"/>
</dbReference>
<sequence>MPANGRSRGDVSEVKSATTPLFEPLTDDAIARMATAEPRLREVMTILLRHIHDAVREAYVTEQEWALAIEFLTQTGKMCDGNRQEFILLSDVLGISMLIDAINHGADGGASESTVLGPFYAGLQPISPIGSSILKRREPGELMVMEGGIADCDGSPLAGALIEVWQTAPNGLYDVQDPAQPQGHLRATFQTDESGAYRFETVTPVSYAIPDDGPVGRLLDQMGRHPNRPSHIHFMITAPGYRRLVTHLFIAGDPYLHSDAVFGVKESLIVTPVEDDEGRRVVRYDFKLAKDG</sequence>
<reference evidence="9" key="1">
    <citation type="submission" date="2016-11" db="EMBL/GenBank/DDBJ databases">
        <title>Complete Genome Sequence of alachlor-degrading Sphingomonas sp. strain JJ-A5.</title>
        <authorList>
            <person name="Lee H."/>
            <person name="Ka J.-O."/>
        </authorList>
    </citation>
    <scope>NUCLEOTIDE SEQUENCE [LARGE SCALE GENOMIC DNA]</scope>
    <source>
        <strain evidence="9">JJ-A5</strain>
    </source>
</reference>
<organism evidence="8 9">
    <name type="scientific">Tardibacter chloracetimidivorans</name>
    <dbReference type="NCBI Taxonomy" id="1921510"/>
    <lineage>
        <taxon>Bacteria</taxon>
        <taxon>Pseudomonadati</taxon>
        <taxon>Pseudomonadota</taxon>
        <taxon>Alphaproteobacteria</taxon>
        <taxon>Sphingomonadales</taxon>
        <taxon>Sphingomonadaceae</taxon>
        <taxon>Tardibacter</taxon>
    </lineage>
</organism>
<comment type="cofactor">
    <cofactor evidence="1">
        <name>Fe(3+)</name>
        <dbReference type="ChEBI" id="CHEBI:29034"/>
    </cofactor>
</comment>
<dbReference type="OrthoDB" id="9800887at2"/>
<evidence type="ECO:0000256" key="2">
    <source>
        <dbReference type="ARBA" id="ARBA00007825"/>
    </source>
</evidence>
<keyword evidence="9" id="KW-1185">Reference proteome</keyword>
<evidence type="ECO:0000256" key="1">
    <source>
        <dbReference type="ARBA" id="ARBA00001965"/>
    </source>
</evidence>
<dbReference type="Pfam" id="PF04444">
    <property type="entry name" value="Dioxygenase_N"/>
    <property type="match status" value="1"/>
</dbReference>
<evidence type="ECO:0000256" key="6">
    <source>
        <dbReference type="ARBA" id="ARBA00023004"/>
    </source>
</evidence>
<comment type="similarity">
    <text evidence="2">Belongs to the intradiol ring-cleavage dioxygenase family.</text>
</comment>
<protein>
    <recommendedName>
        <fullName evidence="7">Intradiol ring-cleavage dioxygenases domain-containing protein</fullName>
    </recommendedName>
</protein>
<name>A0A1L3ZSN3_9SPHN</name>
<dbReference type="SUPFAM" id="SSF49482">
    <property type="entry name" value="Aromatic compound dioxygenase"/>
    <property type="match status" value="1"/>
</dbReference>
<proteinExistence type="inferred from homology"/>
<keyword evidence="6" id="KW-0408">Iron</keyword>
<dbReference type="Gene3D" id="2.60.130.10">
    <property type="entry name" value="Aromatic compound dioxygenase"/>
    <property type="match status" value="1"/>
</dbReference>
<dbReference type="InterPro" id="IPR015889">
    <property type="entry name" value="Intradiol_dOase_core"/>
</dbReference>
<feature type="domain" description="Intradiol ring-cleavage dioxygenases" evidence="7">
    <location>
        <begin position="145"/>
        <end position="173"/>
    </location>
</feature>
<evidence type="ECO:0000313" key="9">
    <source>
        <dbReference type="Proteomes" id="UP000182063"/>
    </source>
</evidence>
<dbReference type="PANTHER" id="PTHR33711">
    <property type="entry name" value="DIOXYGENASE, PUTATIVE (AFU_ORTHOLOGUE AFUA_2G02910)-RELATED"/>
    <property type="match status" value="1"/>
</dbReference>
<dbReference type="InterPro" id="IPR050770">
    <property type="entry name" value="Intradiol_RC_Dioxygenase"/>
</dbReference>
<evidence type="ECO:0000313" key="8">
    <source>
        <dbReference type="EMBL" id="API58628.1"/>
    </source>
</evidence>
<dbReference type="STRING" id="1921510.BSL82_04300"/>
<evidence type="ECO:0000256" key="3">
    <source>
        <dbReference type="ARBA" id="ARBA00022723"/>
    </source>
</evidence>
<evidence type="ECO:0000256" key="5">
    <source>
        <dbReference type="ARBA" id="ARBA00023002"/>
    </source>
</evidence>
<dbReference type="AlphaFoldDB" id="A0A1L3ZSN3"/>
<dbReference type="GO" id="GO:0009712">
    <property type="term" value="P:catechol-containing compound metabolic process"/>
    <property type="evidence" value="ECO:0007669"/>
    <property type="project" value="InterPro"/>
</dbReference>
<keyword evidence="4" id="KW-0223">Dioxygenase</keyword>
<evidence type="ECO:0000256" key="4">
    <source>
        <dbReference type="ARBA" id="ARBA00022964"/>
    </source>
</evidence>
<dbReference type="Proteomes" id="UP000182063">
    <property type="component" value="Chromosome"/>
</dbReference>
<evidence type="ECO:0000259" key="7">
    <source>
        <dbReference type="PROSITE" id="PS00083"/>
    </source>
</evidence>
<dbReference type="GO" id="GO:0008199">
    <property type="term" value="F:ferric iron binding"/>
    <property type="evidence" value="ECO:0007669"/>
    <property type="project" value="InterPro"/>
</dbReference>
<keyword evidence="3" id="KW-0479">Metal-binding</keyword>
<dbReference type="PROSITE" id="PS00083">
    <property type="entry name" value="INTRADIOL_DIOXYGENAS"/>
    <property type="match status" value="1"/>
</dbReference>
<dbReference type="InterPro" id="IPR007535">
    <property type="entry name" value="Catechol_dOase_N"/>
</dbReference>
<accession>A0A1L3ZSN3</accession>
<dbReference type="Pfam" id="PF00775">
    <property type="entry name" value="Dioxygenase_C"/>
    <property type="match status" value="1"/>
</dbReference>
<dbReference type="EMBL" id="CP018221">
    <property type="protein sequence ID" value="API58628.1"/>
    <property type="molecule type" value="Genomic_DNA"/>
</dbReference>
<gene>
    <name evidence="8" type="ORF">BSL82_04300</name>
</gene>
<dbReference type="GO" id="GO:0018576">
    <property type="term" value="F:catechol 1,2-dioxygenase activity"/>
    <property type="evidence" value="ECO:0007669"/>
    <property type="project" value="InterPro"/>
</dbReference>